<dbReference type="EMBL" id="FOHA01000015">
    <property type="protein sequence ID" value="SER98958.1"/>
    <property type="molecule type" value="Genomic_DNA"/>
</dbReference>
<organism evidence="2 3">
    <name type="scientific">Isobaculum melis</name>
    <dbReference type="NCBI Taxonomy" id="142588"/>
    <lineage>
        <taxon>Bacteria</taxon>
        <taxon>Bacillati</taxon>
        <taxon>Bacillota</taxon>
        <taxon>Bacilli</taxon>
        <taxon>Lactobacillales</taxon>
        <taxon>Carnobacteriaceae</taxon>
        <taxon>Isobaculum</taxon>
    </lineage>
</organism>
<keyword evidence="3" id="KW-1185">Reference proteome</keyword>
<dbReference type="Proteomes" id="UP000198948">
    <property type="component" value="Unassembled WGS sequence"/>
</dbReference>
<dbReference type="AlphaFoldDB" id="A0A1H9TPG8"/>
<protein>
    <submittedName>
        <fullName evidence="2">Uncharacterized protein</fullName>
    </submittedName>
</protein>
<feature type="transmembrane region" description="Helical" evidence="1">
    <location>
        <begin position="14"/>
        <end position="32"/>
    </location>
</feature>
<feature type="transmembrane region" description="Helical" evidence="1">
    <location>
        <begin position="72"/>
        <end position="94"/>
    </location>
</feature>
<sequence length="215" mass="24880">MPSINDLTGYFKQYTLKLIVFLYILMLCTHLFNQRMKAFFLFLFAILPNSIQEYFLNISLTPKELNDSFEGFLYIYITSVILGIILFLLSNFDAIFKIVLPEFIDNLASSLDKKVASIITIFQGIGSIYIACTFISDKLFNTALFPIHFIENNNYILRFSVLILFTVSFAVPFLIEIKPIEKIKVIFSNNERSPFVVKQISNKDQPVHIKIEDIE</sequence>
<evidence type="ECO:0000313" key="2">
    <source>
        <dbReference type="EMBL" id="SER98958.1"/>
    </source>
</evidence>
<keyword evidence="1" id="KW-1133">Transmembrane helix</keyword>
<name>A0A1H9TPG8_9LACT</name>
<accession>A0A1H9TPG8</accession>
<reference evidence="2 3" key="1">
    <citation type="submission" date="2016-10" db="EMBL/GenBank/DDBJ databases">
        <authorList>
            <person name="de Groot N.N."/>
        </authorList>
    </citation>
    <scope>NUCLEOTIDE SEQUENCE [LARGE SCALE GENOMIC DNA]</scope>
    <source>
        <strain evidence="2 3">DSM 13760</strain>
    </source>
</reference>
<proteinExistence type="predicted"/>
<feature type="transmembrane region" description="Helical" evidence="1">
    <location>
        <begin position="156"/>
        <end position="175"/>
    </location>
</feature>
<dbReference type="RefSeq" id="WP_092653199.1">
    <property type="nucleotide sequence ID" value="NZ_FOHA01000015.1"/>
</dbReference>
<feature type="transmembrane region" description="Helical" evidence="1">
    <location>
        <begin position="115"/>
        <end position="136"/>
    </location>
</feature>
<feature type="transmembrane region" description="Helical" evidence="1">
    <location>
        <begin position="39"/>
        <end position="60"/>
    </location>
</feature>
<gene>
    <name evidence="2" type="ORF">SAMN04488559_11536</name>
</gene>
<evidence type="ECO:0000313" key="3">
    <source>
        <dbReference type="Proteomes" id="UP000198948"/>
    </source>
</evidence>
<evidence type="ECO:0000256" key="1">
    <source>
        <dbReference type="SAM" id="Phobius"/>
    </source>
</evidence>
<dbReference type="STRING" id="142588.SAMN04488559_11536"/>
<keyword evidence="1" id="KW-0812">Transmembrane</keyword>
<keyword evidence="1" id="KW-0472">Membrane</keyword>